<evidence type="ECO:0000313" key="2">
    <source>
        <dbReference type="Proteomes" id="UP000226442"/>
    </source>
</evidence>
<protein>
    <submittedName>
        <fullName evidence="1">Uncharacterized protein</fullName>
    </submittedName>
</protein>
<proteinExistence type="predicted"/>
<evidence type="ECO:0000313" key="1">
    <source>
        <dbReference type="EMBL" id="PHX57006.1"/>
    </source>
</evidence>
<dbReference type="RefSeq" id="WP_096831487.1">
    <property type="nucleotide sequence ID" value="NZ_NXIB02000008.1"/>
</dbReference>
<dbReference type="OrthoDB" id="427348at2"/>
<organism evidence="1 2">
    <name type="scientific">Tychonema bourrellyi FEM_GT703</name>
    <dbReference type="NCBI Taxonomy" id="2040638"/>
    <lineage>
        <taxon>Bacteria</taxon>
        <taxon>Bacillati</taxon>
        <taxon>Cyanobacteriota</taxon>
        <taxon>Cyanophyceae</taxon>
        <taxon>Oscillatoriophycideae</taxon>
        <taxon>Oscillatoriales</taxon>
        <taxon>Microcoleaceae</taxon>
        <taxon>Tychonema</taxon>
    </lineage>
</organism>
<reference evidence="1" key="1">
    <citation type="submission" date="2017-10" db="EMBL/GenBank/DDBJ databases">
        <title>Draft genome sequence of the planktic cyanobacteria Tychonema bourrellyi isolated from alpine lentic freshwater.</title>
        <authorList>
            <person name="Tett A."/>
            <person name="Armanini F."/>
            <person name="Asnicar F."/>
            <person name="Boscaini A."/>
            <person name="Pasolli E."/>
            <person name="Zolfo M."/>
            <person name="Donati C."/>
            <person name="Salmaso N."/>
            <person name="Segata N."/>
        </authorList>
    </citation>
    <scope>NUCLEOTIDE SEQUENCE</scope>
    <source>
        <strain evidence="1">FEM_GT703</strain>
    </source>
</reference>
<dbReference type="EMBL" id="NXIB02000008">
    <property type="protein sequence ID" value="PHX57006.1"/>
    <property type="molecule type" value="Genomic_DNA"/>
</dbReference>
<keyword evidence="2" id="KW-1185">Reference proteome</keyword>
<sequence length="67" mass="7386">MTTHFISAEVHLHDTAEELHSAIEIELQKHGEPLRWAVTDVDVDRQKAVVEGYVLLESPVAPSPATA</sequence>
<comment type="caution">
    <text evidence="1">The sequence shown here is derived from an EMBL/GenBank/DDBJ whole genome shotgun (WGS) entry which is preliminary data.</text>
</comment>
<accession>A0A2G4F5H7</accession>
<gene>
    <name evidence="1" type="ORF">CP500_002395</name>
</gene>
<dbReference type="AlphaFoldDB" id="A0A2G4F5H7"/>
<name>A0A2G4F5H7_9CYAN</name>
<dbReference type="Proteomes" id="UP000226442">
    <property type="component" value="Unassembled WGS sequence"/>
</dbReference>